<gene>
    <name evidence="2" type="ORF">SSLN_LOCUS5066</name>
</gene>
<protein>
    <submittedName>
        <fullName evidence="4">C2H2-type domain-containing protein</fullName>
    </submittedName>
</protein>
<evidence type="ECO:0000256" key="1">
    <source>
        <dbReference type="SAM" id="MobiDB-lite"/>
    </source>
</evidence>
<evidence type="ECO:0000313" key="3">
    <source>
        <dbReference type="Proteomes" id="UP000275846"/>
    </source>
</evidence>
<evidence type="ECO:0000313" key="2">
    <source>
        <dbReference type="EMBL" id="VDL91451.1"/>
    </source>
</evidence>
<feature type="compositionally biased region" description="Low complexity" evidence="1">
    <location>
        <begin position="79"/>
        <end position="109"/>
    </location>
</feature>
<organism evidence="4">
    <name type="scientific">Schistocephalus solidus</name>
    <name type="common">Tapeworm</name>
    <dbReference type="NCBI Taxonomy" id="70667"/>
    <lineage>
        <taxon>Eukaryota</taxon>
        <taxon>Metazoa</taxon>
        <taxon>Spiralia</taxon>
        <taxon>Lophotrochozoa</taxon>
        <taxon>Platyhelminthes</taxon>
        <taxon>Cestoda</taxon>
        <taxon>Eucestoda</taxon>
        <taxon>Diphyllobothriidea</taxon>
        <taxon>Diphyllobothriidae</taxon>
        <taxon>Schistocephalus</taxon>
    </lineage>
</organism>
<accession>A0A183SLG8</accession>
<reference evidence="4" key="1">
    <citation type="submission" date="2016-06" db="UniProtKB">
        <authorList>
            <consortium name="WormBaseParasite"/>
        </authorList>
    </citation>
    <scope>IDENTIFICATION</scope>
</reference>
<dbReference type="AlphaFoldDB" id="A0A183SLG8"/>
<feature type="region of interest" description="Disordered" evidence="1">
    <location>
        <begin position="47"/>
        <end position="109"/>
    </location>
</feature>
<keyword evidence="3" id="KW-1185">Reference proteome</keyword>
<dbReference type="EMBL" id="UYSU01033104">
    <property type="protein sequence ID" value="VDL91451.1"/>
    <property type="molecule type" value="Genomic_DNA"/>
</dbReference>
<dbReference type="Proteomes" id="UP000275846">
    <property type="component" value="Unassembled WGS sequence"/>
</dbReference>
<dbReference type="WBParaSite" id="SSLN_0000522901-mRNA-1">
    <property type="protein sequence ID" value="SSLN_0000522901-mRNA-1"/>
    <property type="gene ID" value="SSLN_0000522901"/>
</dbReference>
<evidence type="ECO:0000313" key="4">
    <source>
        <dbReference type="WBParaSite" id="SSLN_0000522901-mRNA-1"/>
    </source>
</evidence>
<proteinExistence type="predicted"/>
<sequence length="109" mass="11650">MPKPPAVCPQCQRILRAWACLIGHLRMQCSSSLTKINPYIHENPQCHPCPTASTTTTTPTAMDRTPDIPLPAVNGTIFPATTPASISATTINEGTTSTPTTTKTTYDVP</sequence>
<name>A0A183SLG8_SCHSO</name>
<feature type="compositionally biased region" description="Low complexity" evidence="1">
    <location>
        <begin position="50"/>
        <end position="61"/>
    </location>
</feature>
<reference evidence="2 3" key="2">
    <citation type="submission" date="2018-11" db="EMBL/GenBank/DDBJ databases">
        <authorList>
            <consortium name="Pathogen Informatics"/>
        </authorList>
    </citation>
    <scope>NUCLEOTIDE SEQUENCE [LARGE SCALE GENOMIC DNA]</scope>
    <source>
        <strain evidence="2 3">NST_G2</strain>
    </source>
</reference>